<evidence type="ECO:0008006" key="6">
    <source>
        <dbReference type="Google" id="ProtNLM"/>
    </source>
</evidence>
<dbReference type="GO" id="GO:0005829">
    <property type="term" value="C:cytosol"/>
    <property type="evidence" value="ECO:0007669"/>
    <property type="project" value="TreeGrafter"/>
</dbReference>
<accession>A0A382AIS8</accession>
<dbReference type="Gene3D" id="3.30.2290.10">
    <property type="entry name" value="PmbA/TldD superfamily"/>
    <property type="match status" value="1"/>
</dbReference>
<proteinExistence type="predicted"/>
<feature type="region of interest" description="Disordered" evidence="1">
    <location>
        <begin position="328"/>
        <end position="348"/>
    </location>
</feature>
<feature type="domain" description="Metalloprotease TldD/E central" evidence="4">
    <location>
        <begin position="118"/>
        <end position="223"/>
    </location>
</feature>
<protein>
    <recommendedName>
        <fullName evidence="6">Modulator protein</fullName>
    </recommendedName>
</protein>
<dbReference type="GO" id="GO:0008237">
    <property type="term" value="F:metallopeptidase activity"/>
    <property type="evidence" value="ECO:0007669"/>
    <property type="project" value="InterPro"/>
</dbReference>
<dbReference type="PANTHER" id="PTHR43421:SF1">
    <property type="entry name" value="METALLOPROTEASE PMBA"/>
    <property type="match status" value="1"/>
</dbReference>
<dbReference type="EMBL" id="UINC01025572">
    <property type="protein sequence ID" value="SVB01388.1"/>
    <property type="molecule type" value="Genomic_DNA"/>
</dbReference>
<feature type="compositionally biased region" description="Polar residues" evidence="1">
    <location>
        <begin position="334"/>
        <end position="348"/>
    </location>
</feature>
<dbReference type="InterPro" id="IPR045570">
    <property type="entry name" value="Metalloprtase-TldD/E_cen_dom"/>
</dbReference>
<dbReference type="InterPro" id="IPR002510">
    <property type="entry name" value="Metalloprtase-TldD/E_N"/>
</dbReference>
<gene>
    <name evidence="5" type="ORF">METZ01_LOCUS154242</name>
</gene>
<dbReference type="GO" id="GO:0006508">
    <property type="term" value="P:proteolysis"/>
    <property type="evidence" value="ECO:0007669"/>
    <property type="project" value="InterPro"/>
</dbReference>
<dbReference type="SUPFAM" id="SSF111283">
    <property type="entry name" value="Putative modulator of DNA gyrase, PmbA/TldD"/>
    <property type="match status" value="1"/>
</dbReference>
<organism evidence="5">
    <name type="scientific">marine metagenome</name>
    <dbReference type="NCBI Taxonomy" id="408172"/>
    <lineage>
        <taxon>unclassified sequences</taxon>
        <taxon>metagenomes</taxon>
        <taxon>ecological metagenomes</taxon>
    </lineage>
</organism>
<reference evidence="5" key="1">
    <citation type="submission" date="2018-05" db="EMBL/GenBank/DDBJ databases">
        <authorList>
            <person name="Lanie J.A."/>
            <person name="Ng W.-L."/>
            <person name="Kazmierczak K.M."/>
            <person name="Andrzejewski T.M."/>
            <person name="Davidsen T.M."/>
            <person name="Wayne K.J."/>
            <person name="Tettelin H."/>
            <person name="Glass J.I."/>
            <person name="Rusch D."/>
            <person name="Podicherti R."/>
            <person name="Tsui H.-C.T."/>
            <person name="Winkler M.E."/>
        </authorList>
    </citation>
    <scope>NUCLEOTIDE SEQUENCE</scope>
</reference>
<evidence type="ECO:0000259" key="2">
    <source>
        <dbReference type="Pfam" id="PF01523"/>
    </source>
</evidence>
<dbReference type="PANTHER" id="PTHR43421">
    <property type="entry name" value="METALLOPROTEASE PMBA"/>
    <property type="match status" value="1"/>
</dbReference>
<dbReference type="Pfam" id="PF01523">
    <property type="entry name" value="PmbA_TldD_1st"/>
    <property type="match status" value="1"/>
</dbReference>
<evidence type="ECO:0000256" key="1">
    <source>
        <dbReference type="SAM" id="MobiDB-lite"/>
    </source>
</evidence>
<name>A0A382AIS8_9ZZZZ</name>
<evidence type="ECO:0000259" key="3">
    <source>
        <dbReference type="Pfam" id="PF19289"/>
    </source>
</evidence>
<dbReference type="InterPro" id="IPR045569">
    <property type="entry name" value="Metalloprtase-TldD/E_C"/>
</dbReference>
<dbReference type="InterPro" id="IPR035068">
    <property type="entry name" value="TldD/PmbA_N"/>
</dbReference>
<dbReference type="AlphaFoldDB" id="A0A382AIS8"/>
<feature type="domain" description="Metalloprotease TldD/E N-terminal" evidence="2">
    <location>
        <begin position="26"/>
        <end position="90"/>
    </location>
</feature>
<dbReference type="InterPro" id="IPR036059">
    <property type="entry name" value="TldD/PmbA_sf"/>
</dbReference>
<dbReference type="Pfam" id="PF19289">
    <property type="entry name" value="PmbA_TldD_3rd"/>
    <property type="match status" value="1"/>
</dbReference>
<sequence length="447" mass="48245">MSNSNNILNTLSNLLIRAKAKGADACDVIHIDSTSIAVAQRLGKPEKLERSESVDIGLRVILGQSQAIVSSSDISPEALEELSERAVAMARSVPKDPYCGLADPEQLVTKLLDLESFDPTEPTVETLVGWANRAENAAREVKGVTNSEGAEANWGQATISIAASNGFSRSYSRSHYSLSTSVVAGDGLAMERDYDYSGAVHANDLRAPEEIGKTAGENAVRRLNPKKVDTNHVPVIFDDRAARSLISHFASAINGSSVARDTTFLKDMMGKRVFSKGINIIDDPHRLRGLRSKPFDGEGLPGQQLHIIEDGRLTTWFLDLRSARQLKLEPTGHASRNTSSPPSPTANNLYIEPGSLSPSELINEINKGFYVTELIGFGVNGLTGDYSRGASGFWIENGEVTYPVSEVTIAGNLKEMFACLTPANDLQFRYGIDAPTIRIDGLTVAGK</sequence>
<dbReference type="Pfam" id="PF19290">
    <property type="entry name" value="PmbA_TldD_2nd"/>
    <property type="match status" value="1"/>
</dbReference>
<dbReference type="InterPro" id="IPR047657">
    <property type="entry name" value="PmbA"/>
</dbReference>
<evidence type="ECO:0000313" key="5">
    <source>
        <dbReference type="EMBL" id="SVB01388.1"/>
    </source>
</evidence>
<evidence type="ECO:0000259" key="4">
    <source>
        <dbReference type="Pfam" id="PF19290"/>
    </source>
</evidence>
<feature type="domain" description="Metalloprotease TldD/E C-terminal" evidence="3">
    <location>
        <begin position="231"/>
        <end position="446"/>
    </location>
</feature>